<reference evidence="22 23" key="1">
    <citation type="journal article" date="2019" name="Anaerobe">
        <title>Brachyspira catarrhinii sp. nov., an anaerobic intestinal spirochaete isolated from vervet monkeys may have been misidentified as Brachyspira aalborgi in previous studies.</title>
        <authorList>
            <person name="Phillips N.D."/>
            <person name="La T."/>
            <person name="Hampson D.J."/>
        </authorList>
    </citation>
    <scope>NUCLEOTIDE SEQUENCE [LARGE SCALE GENOMIC DNA]</scope>
    <source>
        <strain evidence="22 23">Z12</strain>
    </source>
</reference>
<keyword evidence="8" id="KW-0808">Transferase</keyword>
<evidence type="ECO:0000256" key="9">
    <source>
        <dbReference type="ARBA" id="ARBA00022692"/>
    </source>
</evidence>
<evidence type="ECO:0000259" key="20">
    <source>
        <dbReference type="Pfam" id="PF00905"/>
    </source>
</evidence>
<sequence length="796" mass="90209">MKFLKNIIEKYKNININQFKKFYIIVVGIIFFITTIIFSFLIADIIIQPDIQAIELYKPTIPTKIYDIKGEVISEFFTEQRALVEYKDLPEHLIEAIISMEDNNFMRHDGIDIIGIFRGTIGNMILGRRPRGASTLTQQVARGIVLKSRERTITRKLREIWVTFQIEKRLTKEEIVTLYFNQIFFGHSVYGVQAASRFYFNKDVQDLNLAECAMLATLPPSPNAYSPINNPNTSMQRHRVVLKRMKDMKFITAEEGNIAYKEFWESYTGKIGRRGTTAYSASIDRAPYVTEYVRRMLIEKYDEKTLKEDGLKIYTTIDIEKQEAAQKLLTEALRNYNIRYEGGSLDISSVYDRSLLNKLEILSLMFELPEDLTYNKFNIAVRDSINKNVSSPLALMSDIFGMEEVNDIMMEVMKADEAELSRQIEGALVSIDPRNGYIVSMVGGSGFTPRNQLNRVTQARRQAGSAFKPFVYAASMDITNYSPSTIVSDAPIGFVFEDGNSWIPKNYSETYRGDVSLRYALAVSLNIATINVLNYVGVTNAIKYMEPIFKAGNDERKSKRMFNADLTLSLGTGLFTPLELTTGFATIANEGKEVEPILIRYVTDRNDVMIDNFEEELKKEIEERGGAKQVMSREVAYLISDILSGVLRGGTATGAMYEAKFTRMGAGKTGTSNDWKDAWFVGYTPELATGIWIGFDSFKYSLGNNQVGGRVAAPIWGKYMVEALKTVKPTWYKKPANIVNVEVCSISGKLPSDSCYSLKSELFIRDKIPNEICNVCANYLQDSSELDSIIDSFLDY</sequence>
<evidence type="ECO:0000313" key="22">
    <source>
        <dbReference type="EMBL" id="TKZ35099.1"/>
    </source>
</evidence>
<feature type="transmembrane region" description="Helical" evidence="19">
    <location>
        <begin position="21"/>
        <end position="43"/>
    </location>
</feature>
<keyword evidence="11" id="KW-0133">Cell shape</keyword>
<dbReference type="EC" id="2.4.99.28" evidence="17"/>
<dbReference type="PANTHER" id="PTHR32282:SF27">
    <property type="entry name" value="PENICILLIN-BINDING PROTEIN 1A"/>
    <property type="match status" value="1"/>
</dbReference>
<evidence type="ECO:0000256" key="8">
    <source>
        <dbReference type="ARBA" id="ARBA00022679"/>
    </source>
</evidence>
<dbReference type="NCBIfam" id="TIGR02074">
    <property type="entry name" value="PBP_1a_fam"/>
    <property type="match status" value="1"/>
</dbReference>
<evidence type="ECO:0000256" key="4">
    <source>
        <dbReference type="ARBA" id="ARBA00007739"/>
    </source>
</evidence>
<keyword evidence="5" id="KW-0121">Carboxypeptidase</keyword>
<dbReference type="SUPFAM" id="SSF53955">
    <property type="entry name" value="Lysozyme-like"/>
    <property type="match status" value="1"/>
</dbReference>
<protein>
    <recommendedName>
        <fullName evidence="17">peptidoglycan glycosyltransferase</fullName>
        <ecNumber evidence="17">2.4.99.28</ecNumber>
    </recommendedName>
</protein>
<keyword evidence="7" id="KW-0328">Glycosyltransferase</keyword>
<dbReference type="Gene3D" id="1.10.3810.10">
    <property type="entry name" value="Biosynthetic peptidoglycan transglycosylase-like"/>
    <property type="match status" value="1"/>
</dbReference>
<evidence type="ECO:0000256" key="6">
    <source>
        <dbReference type="ARBA" id="ARBA00022670"/>
    </source>
</evidence>
<name>A0ABY2TQJ5_9SPIR</name>
<evidence type="ECO:0000256" key="1">
    <source>
        <dbReference type="ARBA" id="ARBA00004370"/>
    </source>
</evidence>
<proteinExistence type="inferred from homology"/>
<dbReference type="Pfam" id="PF00912">
    <property type="entry name" value="Transgly"/>
    <property type="match status" value="1"/>
</dbReference>
<dbReference type="InterPro" id="IPR001264">
    <property type="entry name" value="Glyco_trans_51"/>
</dbReference>
<keyword evidence="9 19" id="KW-0812">Transmembrane</keyword>
<evidence type="ECO:0000256" key="2">
    <source>
        <dbReference type="ARBA" id="ARBA00004752"/>
    </source>
</evidence>
<keyword evidence="16" id="KW-0961">Cell wall biogenesis/degradation</keyword>
<feature type="domain" description="Penicillin-binding protein transpeptidase" evidence="20">
    <location>
        <begin position="426"/>
        <end position="686"/>
    </location>
</feature>
<keyword evidence="10" id="KW-0378">Hydrolase</keyword>
<dbReference type="EMBL" id="SJDU01000163">
    <property type="protein sequence ID" value="TKZ35099.1"/>
    <property type="molecule type" value="Genomic_DNA"/>
</dbReference>
<evidence type="ECO:0000256" key="19">
    <source>
        <dbReference type="SAM" id="Phobius"/>
    </source>
</evidence>
<comment type="caution">
    <text evidence="22">The sequence shown here is derived from an EMBL/GenBank/DDBJ whole genome shotgun (WGS) entry which is preliminary data.</text>
</comment>
<keyword evidence="15" id="KW-0511">Multifunctional enzyme</keyword>
<dbReference type="InterPro" id="IPR012338">
    <property type="entry name" value="Beta-lactam/transpept-like"/>
</dbReference>
<evidence type="ECO:0000256" key="16">
    <source>
        <dbReference type="ARBA" id="ARBA00023316"/>
    </source>
</evidence>
<dbReference type="PANTHER" id="PTHR32282">
    <property type="entry name" value="BINDING PROTEIN TRANSPEPTIDASE, PUTATIVE-RELATED"/>
    <property type="match status" value="1"/>
</dbReference>
<evidence type="ECO:0000256" key="10">
    <source>
        <dbReference type="ARBA" id="ARBA00022801"/>
    </source>
</evidence>
<dbReference type="SUPFAM" id="SSF56601">
    <property type="entry name" value="beta-lactamase/transpeptidase-like"/>
    <property type="match status" value="1"/>
</dbReference>
<dbReference type="Proteomes" id="UP000310168">
    <property type="component" value="Unassembled WGS sequence"/>
</dbReference>
<evidence type="ECO:0000256" key="13">
    <source>
        <dbReference type="ARBA" id="ARBA00022989"/>
    </source>
</evidence>
<dbReference type="InterPro" id="IPR023346">
    <property type="entry name" value="Lysozyme-like_dom_sf"/>
</dbReference>
<evidence type="ECO:0000313" key="23">
    <source>
        <dbReference type="Proteomes" id="UP000310168"/>
    </source>
</evidence>
<dbReference type="Gene3D" id="3.40.710.10">
    <property type="entry name" value="DD-peptidase/beta-lactamase superfamily"/>
    <property type="match status" value="2"/>
</dbReference>
<dbReference type="RefSeq" id="WP_137998420.1">
    <property type="nucleotide sequence ID" value="NZ_SJDU01000163.1"/>
</dbReference>
<dbReference type="InterPro" id="IPR050396">
    <property type="entry name" value="Glycosyltr_51/Transpeptidase"/>
</dbReference>
<keyword evidence="23" id="KW-1185">Reference proteome</keyword>
<evidence type="ECO:0000259" key="21">
    <source>
        <dbReference type="Pfam" id="PF00912"/>
    </source>
</evidence>
<evidence type="ECO:0000256" key="18">
    <source>
        <dbReference type="ARBA" id="ARBA00049902"/>
    </source>
</evidence>
<evidence type="ECO:0000256" key="11">
    <source>
        <dbReference type="ARBA" id="ARBA00022960"/>
    </source>
</evidence>
<comment type="catalytic activity">
    <reaction evidence="18">
        <text>[GlcNAc-(1-&gt;4)-Mur2Ac(oyl-L-Ala-gamma-D-Glu-L-Lys-D-Ala-D-Ala)](n)-di-trans,octa-cis-undecaprenyl diphosphate + beta-D-GlcNAc-(1-&gt;4)-Mur2Ac(oyl-L-Ala-gamma-D-Glu-L-Lys-D-Ala-D-Ala)-di-trans,octa-cis-undecaprenyl diphosphate = [GlcNAc-(1-&gt;4)-Mur2Ac(oyl-L-Ala-gamma-D-Glu-L-Lys-D-Ala-D-Ala)](n+1)-di-trans,octa-cis-undecaprenyl diphosphate + di-trans,octa-cis-undecaprenyl diphosphate + H(+)</text>
        <dbReference type="Rhea" id="RHEA:23708"/>
        <dbReference type="Rhea" id="RHEA-COMP:9602"/>
        <dbReference type="Rhea" id="RHEA-COMP:9603"/>
        <dbReference type="ChEBI" id="CHEBI:15378"/>
        <dbReference type="ChEBI" id="CHEBI:58405"/>
        <dbReference type="ChEBI" id="CHEBI:60033"/>
        <dbReference type="ChEBI" id="CHEBI:78435"/>
        <dbReference type="EC" id="2.4.99.28"/>
    </reaction>
</comment>
<evidence type="ECO:0000256" key="17">
    <source>
        <dbReference type="ARBA" id="ARBA00044770"/>
    </source>
</evidence>
<dbReference type="Pfam" id="PF00905">
    <property type="entry name" value="Transpeptidase"/>
    <property type="match status" value="1"/>
</dbReference>
<keyword evidence="12" id="KW-0573">Peptidoglycan synthesis</keyword>
<evidence type="ECO:0000256" key="14">
    <source>
        <dbReference type="ARBA" id="ARBA00023136"/>
    </source>
</evidence>
<evidence type="ECO:0000256" key="15">
    <source>
        <dbReference type="ARBA" id="ARBA00023268"/>
    </source>
</evidence>
<comment type="similarity">
    <text evidence="3">In the C-terminal section; belongs to the transpeptidase family.</text>
</comment>
<evidence type="ECO:0000256" key="5">
    <source>
        <dbReference type="ARBA" id="ARBA00022645"/>
    </source>
</evidence>
<comment type="similarity">
    <text evidence="4">In the N-terminal section; belongs to the glycosyltransferase 51 family.</text>
</comment>
<dbReference type="InterPro" id="IPR036950">
    <property type="entry name" value="PBP_transglycosylase"/>
</dbReference>
<comment type="subcellular location">
    <subcellularLocation>
        <location evidence="1">Membrane</location>
    </subcellularLocation>
</comment>
<evidence type="ECO:0000256" key="3">
    <source>
        <dbReference type="ARBA" id="ARBA00007090"/>
    </source>
</evidence>
<organism evidence="22 23">
    <name type="scientific">Brachyspira catarrhinii</name>
    <dbReference type="NCBI Taxonomy" id="2528966"/>
    <lineage>
        <taxon>Bacteria</taxon>
        <taxon>Pseudomonadati</taxon>
        <taxon>Spirochaetota</taxon>
        <taxon>Spirochaetia</taxon>
        <taxon>Brachyspirales</taxon>
        <taxon>Brachyspiraceae</taxon>
        <taxon>Brachyspira</taxon>
    </lineage>
</organism>
<accession>A0ABY2TQJ5</accession>
<keyword evidence="6" id="KW-0645">Protease</keyword>
<comment type="pathway">
    <text evidence="2">Cell wall biogenesis; peptidoglycan biosynthesis.</text>
</comment>
<keyword evidence="13 19" id="KW-1133">Transmembrane helix</keyword>
<gene>
    <name evidence="22" type="ORF">EZH24_07045</name>
</gene>
<evidence type="ECO:0000256" key="12">
    <source>
        <dbReference type="ARBA" id="ARBA00022984"/>
    </source>
</evidence>
<evidence type="ECO:0000256" key="7">
    <source>
        <dbReference type="ARBA" id="ARBA00022676"/>
    </source>
</evidence>
<feature type="domain" description="Glycosyl transferase family 51" evidence="21">
    <location>
        <begin position="70"/>
        <end position="246"/>
    </location>
</feature>
<keyword evidence="14 19" id="KW-0472">Membrane</keyword>
<dbReference type="InterPro" id="IPR001460">
    <property type="entry name" value="PCN-bd_Tpept"/>
</dbReference>